<keyword evidence="4" id="KW-0349">Heme</keyword>
<evidence type="ECO:0000313" key="7">
    <source>
        <dbReference type="Proteomes" id="UP001283341"/>
    </source>
</evidence>
<feature type="compositionally biased region" description="Polar residues" evidence="5">
    <location>
        <begin position="1"/>
        <end position="28"/>
    </location>
</feature>
<organism evidence="6 7">
    <name type="scientific">Apodospora peruviana</name>
    <dbReference type="NCBI Taxonomy" id="516989"/>
    <lineage>
        <taxon>Eukaryota</taxon>
        <taxon>Fungi</taxon>
        <taxon>Dikarya</taxon>
        <taxon>Ascomycota</taxon>
        <taxon>Pezizomycotina</taxon>
        <taxon>Sordariomycetes</taxon>
        <taxon>Sordariomycetidae</taxon>
        <taxon>Sordariales</taxon>
        <taxon>Lasiosphaeriaceae</taxon>
        <taxon>Apodospora</taxon>
    </lineage>
</organism>
<evidence type="ECO:0000313" key="6">
    <source>
        <dbReference type="EMBL" id="KAK3315611.1"/>
    </source>
</evidence>
<dbReference type="Proteomes" id="UP001283341">
    <property type="component" value="Unassembled WGS sequence"/>
</dbReference>
<keyword evidence="2 4" id="KW-0479">Metal-binding</keyword>
<dbReference type="AlphaFoldDB" id="A0AAE0HZD9"/>
<evidence type="ECO:0000256" key="4">
    <source>
        <dbReference type="RuleBase" id="RU000461"/>
    </source>
</evidence>
<feature type="region of interest" description="Disordered" evidence="5">
    <location>
        <begin position="1"/>
        <end position="41"/>
    </location>
</feature>
<protein>
    <submittedName>
        <fullName evidence="6">Cytochrome P450</fullName>
    </submittedName>
</protein>
<dbReference type="PROSITE" id="PS00086">
    <property type="entry name" value="CYTOCHROME_P450"/>
    <property type="match status" value="1"/>
</dbReference>
<dbReference type="SUPFAM" id="SSF48264">
    <property type="entry name" value="Cytochrome P450"/>
    <property type="match status" value="1"/>
</dbReference>
<evidence type="ECO:0000256" key="2">
    <source>
        <dbReference type="ARBA" id="ARBA00022723"/>
    </source>
</evidence>
<keyword evidence="3 4" id="KW-0408">Iron</keyword>
<dbReference type="GO" id="GO:0004497">
    <property type="term" value="F:monooxygenase activity"/>
    <property type="evidence" value="ECO:0007669"/>
    <property type="project" value="UniProtKB-KW"/>
</dbReference>
<dbReference type="PANTHER" id="PTHR46696:SF6">
    <property type="entry name" value="P450, PUTATIVE (EUROFUNG)-RELATED"/>
    <property type="match status" value="1"/>
</dbReference>
<reference evidence="6" key="2">
    <citation type="submission" date="2023-06" db="EMBL/GenBank/DDBJ databases">
        <authorList>
            <consortium name="Lawrence Berkeley National Laboratory"/>
            <person name="Haridas S."/>
            <person name="Hensen N."/>
            <person name="Bonometti L."/>
            <person name="Westerberg I."/>
            <person name="Brannstrom I.O."/>
            <person name="Guillou S."/>
            <person name="Cros-Aarteil S."/>
            <person name="Calhoun S."/>
            <person name="Kuo A."/>
            <person name="Mondo S."/>
            <person name="Pangilinan J."/>
            <person name="Riley R."/>
            <person name="Labutti K."/>
            <person name="Andreopoulos B."/>
            <person name="Lipzen A."/>
            <person name="Chen C."/>
            <person name="Yanf M."/>
            <person name="Daum C."/>
            <person name="Ng V."/>
            <person name="Clum A."/>
            <person name="Steindorff A."/>
            <person name="Ohm R."/>
            <person name="Martin F."/>
            <person name="Silar P."/>
            <person name="Natvig D."/>
            <person name="Lalanne C."/>
            <person name="Gautier V."/>
            <person name="Ament-Velasquez S.L."/>
            <person name="Kruys A."/>
            <person name="Hutchinson M.I."/>
            <person name="Powell A.J."/>
            <person name="Barry K."/>
            <person name="Miller A.N."/>
            <person name="Grigoriev I.V."/>
            <person name="Debuchy R."/>
            <person name="Gladieux P."/>
            <person name="Thoren M.H."/>
            <person name="Johannesson H."/>
        </authorList>
    </citation>
    <scope>NUCLEOTIDE SEQUENCE</scope>
    <source>
        <strain evidence="6">CBS 118394</strain>
    </source>
</reference>
<dbReference type="InterPro" id="IPR036396">
    <property type="entry name" value="Cyt_P450_sf"/>
</dbReference>
<keyword evidence="4" id="KW-0503">Monooxygenase</keyword>
<dbReference type="Pfam" id="PF00067">
    <property type="entry name" value="p450"/>
    <property type="match status" value="1"/>
</dbReference>
<dbReference type="InterPro" id="IPR001128">
    <property type="entry name" value="Cyt_P450"/>
</dbReference>
<reference evidence="6" key="1">
    <citation type="journal article" date="2023" name="Mol. Phylogenet. Evol.">
        <title>Genome-scale phylogeny and comparative genomics of the fungal order Sordariales.</title>
        <authorList>
            <person name="Hensen N."/>
            <person name="Bonometti L."/>
            <person name="Westerberg I."/>
            <person name="Brannstrom I.O."/>
            <person name="Guillou S."/>
            <person name="Cros-Aarteil S."/>
            <person name="Calhoun S."/>
            <person name="Haridas S."/>
            <person name="Kuo A."/>
            <person name="Mondo S."/>
            <person name="Pangilinan J."/>
            <person name="Riley R."/>
            <person name="LaButti K."/>
            <person name="Andreopoulos B."/>
            <person name="Lipzen A."/>
            <person name="Chen C."/>
            <person name="Yan M."/>
            <person name="Daum C."/>
            <person name="Ng V."/>
            <person name="Clum A."/>
            <person name="Steindorff A."/>
            <person name="Ohm R.A."/>
            <person name="Martin F."/>
            <person name="Silar P."/>
            <person name="Natvig D.O."/>
            <person name="Lalanne C."/>
            <person name="Gautier V."/>
            <person name="Ament-Velasquez S.L."/>
            <person name="Kruys A."/>
            <person name="Hutchinson M.I."/>
            <person name="Powell A.J."/>
            <person name="Barry K."/>
            <person name="Miller A.N."/>
            <person name="Grigoriev I.V."/>
            <person name="Debuchy R."/>
            <person name="Gladieux P."/>
            <person name="Hiltunen Thoren M."/>
            <person name="Johannesson H."/>
        </authorList>
    </citation>
    <scope>NUCLEOTIDE SEQUENCE</scope>
    <source>
        <strain evidence="6">CBS 118394</strain>
    </source>
</reference>
<dbReference type="PANTHER" id="PTHR46696">
    <property type="entry name" value="P450, PUTATIVE (EUROFUNG)-RELATED"/>
    <property type="match status" value="1"/>
</dbReference>
<dbReference type="EMBL" id="JAUEDM010000006">
    <property type="protein sequence ID" value="KAK3315611.1"/>
    <property type="molecule type" value="Genomic_DNA"/>
</dbReference>
<feature type="compositionally biased region" description="Basic and acidic residues" evidence="5">
    <location>
        <begin position="29"/>
        <end position="41"/>
    </location>
</feature>
<evidence type="ECO:0000256" key="5">
    <source>
        <dbReference type="SAM" id="MobiDB-lite"/>
    </source>
</evidence>
<accession>A0AAE0HZD9</accession>
<dbReference type="InterPro" id="IPR002397">
    <property type="entry name" value="Cyt_P450_B"/>
</dbReference>
<evidence type="ECO:0000256" key="3">
    <source>
        <dbReference type="ARBA" id="ARBA00023004"/>
    </source>
</evidence>
<sequence>MQPTTDEAATTTASGSPFASQTDASSRPSEQHHAETRFTQERIDSSAAIISDNVAEIHSEYDLFRQSCPIAYTTQYSGYYLLTRYHDIKAAALDSTTFISSVRAVIPSDPRGLRRPPLNFDAPAHTPYRTALDRTLKPARVKRLAAPLERHAEVLLAPLLTAKGGNICTEFATDFAAWVETEWLNLEPETAPKLARTASAWVDAWRRMDGEKTTFYSTALYDISRSVLDDRRRSPRDPEEDPASSLLSERGPDGEPLEEMHLVGCIRQSLVVGMVAPPLMLGGICNYLSEHQDLQQQLRDDPSLIPAAMEEFVRLFSPYRGFARTVSKDVVIHGQTIKPGIPISMTYSAANRDPVVFDDPHTFILNRPNISMHVGFGRGRHRCVGQPLARLALQTALTVLLRRTKKFKVNGELQFARMPEMGIISCPLVFT</sequence>
<dbReference type="InterPro" id="IPR017972">
    <property type="entry name" value="Cyt_P450_CS"/>
</dbReference>
<dbReference type="PRINTS" id="PR00359">
    <property type="entry name" value="BP450"/>
</dbReference>
<keyword evidence="7" id="KW-1185">Reference proteome</keyword>
<gene>
    <name evidence="6" type="ORF">B0H66DRAFT_606479</name>
</gene>
<dbReference type="Gene3D" id="1.10.630.10">
    <property type="entry name" value="Cytochrome P450"/>
    <property type="match status" value="1"/>
</dbReference>
<name>A0AAE0HZD9_9PEZI</name>
<dbReference type="GO" id="GO:0016705">
    <property type="term" value="F:oxidoreductase activity, acting on paired donors, with incorporation or reduction of molecular oxygen"/>
    <property type="evidence" value="ECO:0007669"/>
    <property type="project" value="InterPro"/>
</dbReference>
<keyword evidence="4" id="KW-0560">Oxidoreductase</keyword>
<comment type="similarity">
    <text evidence="1 4">Belongs to the cytochrome P450 family.</text>
</comment>
<proteinExistence type="inferred from homology"/>
<dbReference type="GO" id="GO:0005506">
    <property type="term" value="F:iron ion binding"/>
    <property type="evidence" value="ECO:0007669"/>
    <property type="project" value="InterPro"/>
</dbReference>
<evidence type="ECO:0000256" key="1">
    <source>
        <dbReference type="ARBA" id="ARBA00010617"/>
    </source>
</evidence>
<feature type="region of interest" description="Disordered" evidence="5">
    <location>
        <begin position="230"/>
        <end position="254"/>
    </location>
</feature>
<comment type="caution">
    <text evidence="6">The sequence shown here is derived from an EMBL/GenBank/DDBJ whole genome shotgun (WGS) entry which is preliminary data.</text>
</comment>
<dbReference type="GO" id="GO:0020037">
    <property type="term" value="F:heme binding"/>
    <property type="evidence" value="ECO:0007669"/>
    <property type="project" value="InterPro"/>
</dbReference>